<name>X1M1X8_9ZZZZ</name>
<dbReference type="AlphaFoldDB" id="X1M1X8"/>
<sequence>MTTRIRGKEFYTVGELLDILPVGEVSITGYLRSGRLKGIKIGRIWYIPRIELDRFLDPRYQEELKSRKEDIQS</sequence>
<dbReference type="InterPro" id="IPR041657">
    <property type="entry name" value="HTH_17"/>
</dbReference>
<feature type="domain" description="Helix-turn-helix" evidence="1">
    <location>
        <begin position="10"/>
        <end position="57"/>
    </location>
</feature>
<comment type="caution">
    <text evidence="2">The sequence shown here is derived from an EMBL/GenBank/DDBJ whole genome shotgun (WGS) entry which is preliminary data.</text>
</comment>
<organism evidence="2">
    <name type="scientific">marine sediment metagenome</name>
    <dbReference type="NCBI Taxonomy" id="412755"/>
    <lineage>
        <taxon>unclassified sequences</taxon>
        <taxon>metagenomes</taxon>
        <taxon>ecological metagenomes</taxon>
    </lineage>
</organism>
<evidence type="ECO:0000313" key="2">
    <source>
        <dbReference type="EMBL" id="GAI12051.1"/>
    </source>
</evidence>
<dbReference type="EMBL" id="BARV01009083">
    <property type="protein sequence ID" value="GAI12051.1"/>
    <property type="molecule type" value="Genomic_DNA"/>
</dbReference>
<protein>
    <recommendedName>
        <fullName evidence="1">Helix-turn-helix domain-containing protein</fullName>
    </recommendedName>
</protein>
<dbReference type="InterPro" id="IPR009061">
    <property type="entry name" value="DNA-bd_dom_put_sf"/>
</dbReference>
<proteinExistence type="predicted"/>
<reference evidence="2" key="1">
    <citation type="journal article" date="2014" name="Front. Microbiol.">
        <title>High frequency of phylogenetically diverse reductive dehalogenase-homologous genes in deep subseafloor sedimentary metagenomes.</title>
        <authorList>
            <person name="Kawai M."/>
            <person name="Futagami T."/>
            <person name="Toyoda A."/>
            <person name="Takaki Y."/>
            <person name="Nishi S."/>
            <person name="Hori S."/>
            <person name="Arai W."/>
            <person name="Tsubouchi T."/>
            <person name="Morono Y."/>
            <person name="Uchiyama I."/>
            <person name="Ito T."/>
            <person name="Fujiyama A."/>
            <person name="Inagaki F."/>
            <person name="Takami H."/>
        </authorList>
    </citation>
    <scope>NUCLEOTIDE SEQUENCE</scope>
    <source>
        <strain evidence="2">Expedition CK06-06</strain>
    </source>
</reference>
<evidence type="ECO:0000259" key="1">
    <source>
        <dbReference type="Pfam" id="PF12728"/>
    </source>
</evidence>
<gene>
    <name evidence="2" type="ORF">S06H3_18046</name>
</gene>
<dbReference type="Pfam" id="PF12728">
    <property type="entry name" value="HTH_17"/>
    <property type="match status" value="1"/>
</dbReference>
<dbReference type="SUPFAM" id="SSF46955">
    <property type="entry name" value="Putative DNA-binding domain"/>
    <property type="match status" value="1"/>
</dbReference>
<accession>X1M1X8</accession>